<dbReference type="AlphaFoldDB" id="A0A9D2MC70"/>
<dbReference type="EMBL" id="DWYC01000057">
    <property type="protein sequence ID" value="HJB57264.1"/>
    <property type="molecule type" value="Genomic_DNA"/>
</dbReference>
<feature type="transmembrane region" description="Helical" evidence="1">
    <location>
        <begin position="38"/>
        <end position="58"/>
    </location>
</feature>
<comment type="caution">
    <text evidence="2">The sequence shown here is derived from an EMBL/GenBank/DDBJ whole genome shotgun (WGS) entry which is preliminary data.</text>
</comment>
<evidence type="ECO:0000256" key="1">
    <source>
        <dbReference type="SAM" id="Phobius"/>
    </source>
</evidence>
<keyword evidence="1" id="KW-1133">Transmembrane helix</keyword>
<reference evidence="2" key="1">
    <citation type="journal article" date="2021" name="PeerJ">
        <title>Extensive microbial diversity within the chicken gut microbiome revealed by metagenomics and culture.</title>
        <authorList>
            <person name="Gilroy R."/>
            <person name="Ravi A."/>
            <person name="Getino M."/>
            <person name="Pursley I."/>
            <person name="Horton D.L."/>
            <person name="Alikhan N.F."/>
            <person name="Baker D."/>
            <person name="Gharbi K."/>
            <person name="Hall N."/>
            <person name="Watson M."/>
            <person name="Adriaenssens E.M."/>
            <person name="Foster-Nyarko E."/>
            <person name="Jarju S."/>
            <person name="Secka A."/>
            <person name="Antonio M."/>
            <person name="Oren A."/>
            <person name="Chaudhuri R.R."/>
            <person name="La Ragione R."/>
            <person name="Hildebrand F."/>
            <person name="Pallen M.J."/>
        </authorList>
    </citation>
    <scope>NUCLEOTIDE SEQUENCE</scope>
    <source>
        <strain evidence="2">CHK189-11263</strain>
    </source>
</reference>
<evidence type="ECO:0000313" key="2">
    <source>
        <dbReference type="EMBL" id="HJB57264.1"/>
    </source>
</evidence>
<accession>A0A9D2MC70</accession>
<proteinExistence type="predicted"/>
<evidence type="ECO:0000313" key="3">
    <source>
        <dbReference type="Proteomes" id="UP000824208"/>
    </source>
</evidence>
<gene>
    <name evidence="2" type="ORF">H9714_06915</name>
</gene>
<dbReference type="Proteomes" id="UP000824208">
    <property type="component" value="Unassembled WGS sequence"/>
</dbReference>
<feature type="transmembrane region" description="Helical" evidence="1">
    <location>
        <begin position="79"/>
        <end position="112"/>
    </location>
</feature>
<sequence>MIGFLKKDFFVLRKQLLTYAAILLIYAVVSVSGVWGPYVISAVVSLVTLMCPLSALSYDQMSRWDLYARSLPDGGRNAVLGRYVFTLLVCAASTAACILCSGVLAALGALAVSPLELVVNNLATGVVGLLMAAATLPLCYKFGTERGRVLMMVVFVVVFAALIGALALVDPSDGGGGSGGTPEMRLVAGIAALLVVLAVGLFYGSYRLSRKIYLAKDL</sequence>
<protein>
    <submittedName>
        <fullName evidence="2">ABC-2 transporter permease</fullName>
    </submittedName>
</protein>
<dbReference type="InterPro" id="IPR025699">
    <property type="entry name" value="ABC2_memb-like"/>
</dbReference>
<keyword evidence="1" id="KW-0472">Membrane</keyword>
<feature type="transmembrane region" description="Helical" evidence="1">
    <location>
        <begin position="16"/>
        <end position="32"/>
    </location>
</feature>
<reference evidence="2" key="2">
    <citation type="submission" date="2021-04" db="EMBL/GenBank/DDBJ databases">
        <authorList>
            <person name="Gilroy R."/>
        </authorList>
    </citation>
    <scope>NUCLEOTIDE SEQUENCE</scope>
    <source>
        <strain evidence="2">CHK189-11263</strain>
    </source>
</reference>
<feature type="transmembrane region" description="Helical" evidence="1">
    <location>
        <begin position="149"/>
        <end position="169"/>
    </location>
</feature>
<name>A0A9D2MC70_9FIRM</name>
<dbReference type="Pfam" id="PF13346">
    <property type="entry name" value="ABC2_membrane_5"/>
    <property type="match status" value="1"/>
</dbReference>
<feature type="transmembrane region" description="Helical" evidence="1">
    <location>
        <begin position="184"/>
        <end position="206"/>
    </location>
</feature>
<feature type="transmembrane region" description="Helical" evidence="1">
    <location>
        <begin position="118"/>
        <end position="140"/>
    </location>
</feature>
<keyword evidence="1" id="KW-0812">Transmembrane</keyword>
<organism evidence="2 3">
    <name type="scientific">Candidatus Flavonifractor intestinipullorum</name>
    <dbReference type="NCBI Taxonomy" id="2838587"/>
    <lineage>
        <taxon>Bacteria</taxon>
        <taxon>Bacillati</taxon>
        <taxon>Bacillota</taxon>
        <taxon>Clostridia</taxon>
        <taxon>Eubacteriales</taxon>
        <taxon>Oscillospiraceae</taxon>
        <taxon>Flavonifractor</taxon>
    </lineage>
</organism>